<comment type="caution">
    <text evidence="2">The sequence shown here is derived from an EMBL/GenBank/DDBJ whole genome shotgun (WGS) entry which is preliminary data.</text>
</comment>
<gene>
    <name evidence="2" type="ORF">BXP70_01760</name>
</gene>
<protein>
    <submittedName>
        <fullName evidence="2">Uncharacterized protein</fullName>
    </submittedName>
</protein>
<keyword evidence="1" id="KW-0732">Signal</keyword>
<evidence type="ECO:0000256" key="1">
    <source>
        <dbReference type="SAM" id="SignalP"/>
    </source>
</evidence>
<organism evidence="2 3">
    <name type="scientific">Hymenobacter crusticola</name>
    <dbReference type="NCBI Taxonomy" id="1770526"/>
    <lineage>
        <taxon>Bacteria</taxon>
        <taxon>Pseudomonadati</taxon>
        <taxon>Bacteroidota</taxon>
        <taxon>Cytophagia</taxon>
        <taxon>Cytophagales</taxon>
        <taxon>Hymenobacteraceae</taxon>
        <taxon>Hymenobacter</taxon>
    </lineage>
</organism>
<feature type="chain" id="PRO_5011314864" evidence="1">
    <location>
        <begin position="23"/>
        <end position="380"/>
    </location>
</feature>
<reference evidence="2 3" key="1">
    <citation type="submission" date="2017-01" db="EMBL/GenBank/DDBJ databases">
        <title>A new Hymenobacter.</title>
        <authorList>
            <person name="Liang Y."/>
            <person name="Feng F."/>
        </authorList>
    </citation>
    <scope>NUCLEOTIDE SEQUENCE [LARGE SCALE GENOMIC DNA]</scope>
    <source>
        <strain evidence="2">MIMBbqt21</strain>
    </source>
</reference>
<dbReference type="EMBL" id="MTSE01000001">
    <property type="protein sequence ID" value="OUJ76028.1"/>
    <property type="molecule type" value="Genomic_DNA"/>
</dbReference>
<accession>A0A243WJG3</accession>
<evidence type="ECO:0000313" key="2">
    <source>
        <dbReference type="EMBL" id="OUJ76028.1"/>
    </source>
</evidence>
<name>A0A243WJG3_9BACT</name>
<sequence>MIKKLPVAWACLVLLSSIKAQAQSTNSTTRPLVVSPIVGEVIDLEEKKIYGLFQYYSADDFREARFVQFTNADSTSSTVLQTTLRNGEVKTRPFSEAEFEGVRRMIETRDLELKRYSRTMQNATAGDSIGSTYSVELLSGNSFIGVLVARRDKELEFSTKDLGRVTIQKDNIKRLQQLSAVQASRGWEVLGNGTRIFFAPTARPLRKGEGYVQDIDIFFLGANYGITDNISAGVLIPVLPGVGLNVFAFTPKVGFQVREKLHVGGGLLYLRAFGEGGGIGYGVATYGSADNNITIGAGYGFASGDISQSPVVVLGGATRISRRISLLDETYIFNGGVAGLLGLRVAAARLSGSLGILYATGAGGIYPAYVEVAYRFGKTR</sequence>
<keyword evidence="3" id="KW-1185">Reference proteome</keyword>
<feature type="signal peptide" evidence="1">
    <location>
        <begin position="1"/>
        <end position="22"/>
    </location>
</feature>
<proteinExistence type="predicted"/>
<dbReference type="AlphaFoldDB" id="A0A243WJG3"/>
<dbReference type="Proteomes" id="UP000194873">
    <property type="component" value="Unassembled WGS sequence"/>
</dbReference>
<evidence type="ECO:0000313" key="3">
    <source>
        <dbReference type="Proteomes" id="UP000194873"/>
    </source>
</evidence>
<dbReference type="RefSeq" id="WP_086592279.1">
    <property type="nucleotide sequence ID" value="NZ_MTSE01000001.1"/>
</dbReference>
<dbReference type="OrthoDB" id="847214at2"/>